<dbReference type="SUPFAM" id="SSF160240">
    <property type="entry name" value="Cation efflux protein cytoplasmic domain-like"/>
    <property type="match status" value="1"/>
</dbReference>
<dbReference type="PANTHER" id="PTHR43840:SF15">
    <property type="entry name" value="MITOCHONDRIAL METAL TRANSPORTER 1-RELATED"/>
    <property type="match status" value="1"/>
</dbReference>
<feature type="transmembrane region" description="Helical" evidence="7">
    <location>
        <begin position="115"/>
        <end position="139"/>
    </location>
</feature>
<comment type="caution">
    <text evidence="10">The sequence shown here is derived from an EMBL/GenBank/DDBJ whole genome shotgun (WGS) entry which is preliminary data.</text>
</comment>
<dbReference type="InterPro" id="IPR027470">
    <property type="entry name" value="Cation_efflux_CTD"/>
</dbReference>
<proteinExistence type="inferred from homology"/>
<dbReference type="InterPro" id="IPR027469">
    <property type="entry name" value="Cation_efflux_TMD_sf"/>
</dbReference>
<accession>A0A9X5AMH9</accession>
<dbReference type="OrthoDB" id="9806522at2"/>
<dbReference type="Gene3D" id="1.20.1510.10">
    <property type="entry name" value="Cation efflux protein transmembrane domain"/>
    <property type="match status" value="1"/>
</dbReference>
<feature type="transmembrane region" description="Helical" evidence="7">
    <location>
        <begin position="12"/>
        <end position="34"/>
    </location>
</feature>
<evidence type="ECO:0000259" key="9">
    <source>
        <dbReference type="Pfam" id="PF16916"/>
    </source>
</evidence>
<protein>
    <submittedName>
        <fullName evidence="10">Cation diffusion facilitator family transporter</fullName>
    </submittedName>
</protein>
<evidence type="ECO:0000256" key="4">
    <source>
        <dbReference type="ARBA" id="ARBA00022692"/>
    </source>
</evidence>
<keyword evidence="5 7" id="KW-1133">Transmembrane helix</keyword>
<dbReference type="Proteomes" id="UP000487649">
    <property type="component" value="Unassembled WGS sequence"/>
</dbReference>
<evidence type="ECO:0000256" key="6">
    <source>
        <dbReference type="ARBA" id="ARBA00023136"/>
    </source>
</evidence>
<dbReference type="FunFam" id="1.20.1510.10:FF:000006">
    <property type="entry name" value="Divalent cation efflux transporter"/>
    <property type="match status" value="1"/>
</dbReference>
<evidence type="ECO:0000256" key="5">
    <source>
        <dbReference type="ARBA" id="ARBA00022989"/>
    </source>
</evidence>
<organism evidence="10 11">
    <name type="scientific">Turicibacter sanguinis</name>
    <dbReference type="NCBI Taxonomy" id="154288"/>
    <lineage>
        <taxon>Bacteria</taxon>
        <taxon>Bacillati</taxon>
        <taxon>Bacillota</taxon>
        <taxon>Erysipelotrichia</taxon>
        <taxon>Erysipelotrichales</taxon>
        <taxon>Turicibacteraceae</taxon>
        <taxon>Turicibacter</taxon>
    </lineage>
</organism>
<evidence type="ECO:0000256" key="1">
    <source>
        <dbReference type="ARBA" id="ARBA00004141"/>
    </source>
</evidence>
<dbReference type="GO" id="GO:0008324">
    <property type="term" value="F:monoatomic cation transmembrane transporter activity"/>
    <property type="evidence" value="ECO:0007669"/>
    <property type="project" value="InterPro"/>
</dbReference>
<dbReference type="GO" id="GO:0016020">
    <property type="term" value="C:membrane"/>
    <property type="evidence" value="ECO:0007669"/>
    <property type="project" value="UniProtKB-SubCell"/>
</dbReference>
<feature type="domain" description="Cation efflux protein cytoplasmic" evidence="9">
    <location>
        <begin position="215"/>
        <end position="291"/>
    </location>
</feature>
<evidence type="ECO:0000256" key="2">
    <source>
        <dbReference type="ARBA" id="ARBA00008114"/>
    </source>
</evidence>
<dbReference type="InterPro" id="IPR050291">
    <property type="entry name" value="CDF_Transporter"/>
</dbReference>
<evidence type="ECO:0000259" key="8">
    <source>
        <dbReference type="Pfam" id="PF01545"/>
    </source>
</evidence>
<dbReference type="Pfam" id="PF01545">
    <property type="entry name" value="Cation_efflux"/>
    <property type="match status" value="1"/>
</dbReference>
<dbReference type="InterPro" id="IPR036837">
    <property type="entry name" value="Cation_efflux_CTD_sf"/>
</dbReference>
<evidence type="ECO:0000313" key="10">
    <source>
        <dbReference type="EMBL" id="MTK20278.1"/>
    </source>
</evidence>
<dbReference type="EMBL" id="WMQE01000003">
    <property type="protein sequence ID" value="MTK20278.1"/>
    <property type="molecule type" value="Genomic_DNA"/>
</dbReference>
<keyword evidence="3" id="KW-0813">Transport</keyword>
<dbReference type="InterPro" id="IPR058533">
    <property type="entry name" value="Cation_efflux_TM"/>
</dbReference>
<name>A0A9X5AMH9_9FIRM</name>
<reference evidence="10 11" key="1">
    <citation type="journal article" date="2019" name="Nat. Med.">
        <title>A library of human gut bacterial isolates paired with longitudinal multiomics data enables mechanistic microbiome research.</title>
        <authorList>
            <person name="Poyet M."/>
            <person name="Groussin M."/>
            <person name="Gibbons S.M."/>
            <person name="Avila-Pacheco J."/>
            <person name="Jiang X."/>
            <person name="Kearney S.M."/>
            <person name="Perrotta A.R."/>
            <person name="Berdy B."/>
            <person name="Zhao S."/>
            <person name="Lieberman T.D."/>
            <person name="Swanson P.K."/>
            <person name="Smith M."/>
            <person name="Roesemann S."/>
            <person name="Alexander J.E."/>
            <person name="Rich S.A."/>
            <person name="Livny J."/>
            <person name="Vlamakis H."/>
            <person name="Clish C."/>
            <person name="Bullock K."/>
            <person name="Deik A."/>
            <person name="Scott J."/>
            <person name="Pierce K.A."/>
            <person name="Xavier R.J."/>
            <person name="Alm E.J."/>
        </authorList>
    </citation>
    <scope>NUCLEOTIDE SEQUENCE [LARGE SCALE GENOMIC DNA]</scope>
    <source>
        <strain evidence="10 11">BIOML-A198</strain>
    </source>
</reference>
<dbReference type="Gene3D" id="3.30.70.1350">
    <property type="entry name" value="Cation efflux protein, cytoplasmic domain"/>
    <property type="match status" value="1"/>
</dbReference>
<dbReference type="PANTHER" id="PTHR43840">
    <property type="entry name" value="MITOCHONDRIAL METAL TRANSPORTER 1-RELATED"/>
    <property type="match status" value="1"/>
</dbReference>
<dbReference type="Pfam" id="PF16916">
    <property type="entry name" value="ZT_dimer"/>
    <property type="match status" value="1"/>
</dbReference>
<dbReference type="AlphaFoldDB" id="A0A9X5AMH9"/>
<dbReference type="GeneID" id="60058456"/>
<dbReference type="InterPro" id="IPR002524">
    <property type="entry name" value="Cation_efflux"/>
</dbReference>
<dbReference type="SUPFAM" id="SSF161111">
    <property type="entry name" value="Cation efflux protein transmembrane domain-like"/>
    <property type="match status" value="1"/>
</dbReference>
<evidence type="ECO:0000256" key="3">
    <source>
        <dbReference type="ARBA" id="ARBA00022448"/>
    </source>
</evidence>
<keyword evidence="4 7" id="KW-0812">Transmembrane</keyword>
<sequence length="307" mass="33194">MKKKTDKQIAMRVSAVSIIGNIALSVIKLLAGIVANSGAMISDAVHSASDVISTFVVIIGYNFSSKGSDKDHPYGHERLECIAALFLAAILFATGVGIGIEGINKILQGNYGNLAIPGAIALVAAVISIAFKEWMFWYTRHAAKKINSSSLMADAWHHRSDALSSVGSFIGIFGARLGFPILDPIASVIICLFILKAAFEIGRDAVDKLTDKACDDETINEMIKLIKAQSGVINIDEIKTRLFGNKIYVDVEISVDGNLTLNEAHDIAQNVHDAIESKFEHVKHCMVHVNPDTTNMTCHKKISQSAM</sequence>
<dbReference type="RefSeq" id="WP_006783940.1">
    <property type="nucleotide sequence ID" value="NZ_CABJBH010000002.1"/>
</dbReference>
<keyword evidence="6 7" id="KW-0472">Membrane</keyword>
<evidence type="ECO:0000313" key="11">
    <source>
        <dbReference type="Proteomes" id="UP000487649"/>
    </source>
</evidence>
<dbReference type="NCBIfam" id="TIGR01297">
    <property type="entry name" value="CDF"/>
    <property type="match status" value="1"/>
</dbReference>
<comment type="subcellular location">
    <subcellularLocation>
        <location evidence="1">Membrane</location>
        <topology evidence="1">Multi-pass membrane protein</topology>
    </subcellularLocation>
</comment>
<feature type="domain" description="Cation efflux protein transmembrane" evidence="8">
    <location>
        <begin position="15"/>
        <end position="209"/>
    </location>
</feature>
<comment type="similarity">
    <text evidence="2">Belongs to the cation diffusion facilitator (CDF) transporter (TC 2.A.4) family.</text>
</comment>
<gene>
    <name evidence="10" type="ORF">GMA92_02340</name>
</gene>
<evidence type="ECO:0000256" key="7">
    <source>
        <dbReference type="SAM" id="Phobius"/>
    </source>
</evidence>
<feature type="transmembrane region" description="Helical" evidence="7">
    <location>
        <begin position="82"/>
        <end position="103"/>
    </location>
</feature>